<dbReference type="PANTHER" id="PTHR20275">
    <property type="entry name" value="NAD KINASE"/>
    <property type="match status" value="1"/>
</dbReference>
<protein>
    <recommendedName>
        <fullName evidence="8">NAD kinase</fullName>
        <ecNumber evidence="8">2.7.1.23</ecNumber>
    </recommendedName>
    <alternativeName>
        <fullName evidence="8">ATP-dependent NAD kinase</fullName>
    </alternativeName>
</protein>
<dbReference type="InterPro" id="IPR016064">
    <property type="entry name" value="NAD/diacylglycerol_kinase_sf"/>
</dbReference>
<evidence type="ECO:0000256" key="1">
    <source>
        <dbReference type="ARBA" id="ARBA00022679"/>
    </source>
</evidence>
<keyword evidence="3 8" id="KW-0418">Kinase</keyword>
<dbReference type="GO" id="GO:0019674">
    <property type="term" value="P:NAD+ metabolic process"/>
    <property type="evidence" value="ECO:0007669"/>
    <property type="project" value="InterPro"/>
</dbReference>
<dbReference type="STRING" id="999894.TDIS_1456"/>
<feature type="binding site" evidence="8">
    <location>
        <begin position="120"/>
        <end position="121"/>
    </location>
    <ligand>
        <name>NAD(+)</name>
        <dbReference type="ChEBI" id="CHEBI:57540"/>
    </ligand>
</feature>
<keyword evidence="2 8" id="KW-0547">Nucleotide-binding</keyword>
<evidence type="ECO:0000313" key="10">
    <source>
        <dbReference type="Proteomes" id="UP000078390"/>
    </source>
</evidence>
<keyword evidence="6 8" id="KW-0520">NAD</keyword>
<keyword evidence="5 8" id="KW-0521">NADP</keyword>
<dbReference type="FunFam" id="2.60.200.30:FF:000009">
    <property type="entry name" value="Poly(P)/ATP NAD kinase"/>
    <property type="match status" value="1"/>
</dbReference>
<proteinExistence type="inferred from homology"/>
<dbReference type="GO" id="GO:0046872">
    <property type="term" value="F:metal ion binding"/>
    <property type="evidence" value="ECO:0007669"/>
    <property type="project" value="UniProtKB-UniRule"/>
</dbReference>
<keyword evidence="8" id="KW-0963">Cytoplasm</keyword>
<keyword evidence="4 8" id="KW-0067">ATP-binding</keyword>
<evidence type="ECO:0000256" key="2">
    <source>
        <dbReference type="ARBA" id="ARBA00022741"/>
    </source>
</evidence>
<evidence type="ECO:0000256" key="5">
    <source>
        <dbReference type="ARBA" id="ARBA00022857"/>
    </source>
</evidence>
<gene>
    <name evidence="8" type="primary">nadK</name>
    <name evidence="9" type="ORF">TDIS_1456</name>
</gene>
<feature type="binding site" evidence="8">
    <location>
        <position position="131"/>
    </location>
    <ligand>
        <name>NAD(+)</name>
        <dbReference type="ChEBI" id="CHEBI:57540"/>
    </ligand>
</feature>
<dbReference type="Gene3D" id="3.40.50.10330">
    <property type="entry name" value="Probable inorganic polyphosphate/atp-NAD kinase, domain 1"/>
    <property type="match status" value="1"/>
</dbReference>
<evidence type="ECO:0000256" key="3">
    <source>
        <dbReference type="ARBA" id="ARBA00022777"/>
    </source>
</evidence>
<dbReference type="EC" id="2.7.1.23" evidence="8"/>
<reference evidence="9 10" key="1">
    <citation type="submission" date="2016-04" db="EMBL/GenBank/DDBJ databases">
        <title>Genome analysis of Thermosulfurimonas dismutans, the first thermophilic sulfur-disproportionating bacterium of the phylum Thermodesulfobacteria.</title>
        <authorList>
            <person name="Mardanov A.V."/>
            <person name="Beletsky A.V."/>
            <person name="Kadnikov V.V."/>
            <person name="Slobodkin A.I."/>
            <person name="Ravin N.V."/>
        </authorList>
    </citation>
    <scope>NUCLEOTIDE SEQUENCE [LARGE SCALE GENOMIC DNA]</scope>
    <source>
        <strain evidence="9 10">S95</strain>
    </source>
</reference>
<feature type="binding site" evidence="8">
    <location>
        <position position="56"/>
    </location>
    <ligand>
        <name>NAD(+)</name>
        <dbReference type="ChEBI" id="CHEBI:57540"/>
    </ligand>
</feature>
<dbReference type="Gene3D" id="2.60.200.30">
    <property type="entry name" value="Probable inorganic polyphosphate/atp-NAD kinase, domain 2"/>
    <property type="match status" value="1"/>
</dbReference>
<dbReference type="InterPro" id="IPR017437">
    <property type="entry name" value="ATP-NAD_kinase_PpnK-typ_C"/>
</dbReference>
<dbReference type="RefSeq" id="WP_068670835.1">
    <property type="nucleotide sequence ID" value="NZ_LWLG01000011.1"/>
</dbReference>
<dbReference type="Pfam" id="PF01513">
    <property type="entry name" value="NAD_kinase"/>
    <property type="match status" value="1"/>
</dbReference>
<feature type="active site" description="Proton acceptor" evidence="8">
    <location>
        <position position="51"/>
    </location>
</feature>
<dbReference type="PANTHER" id="PTHR20275:SF0">
    <property type="entry name" value="NAD KINASE"/>
    <property type="match status" value="1"/>
</dbReference>
<evidence type="ECO:0000256" key="7">
    <source>
        <dbReference type="ARBA" id="ARBA00047925"/>
    </source>
</evidence>
<dbReference type="InterPro" id="IPR017438">
    <property type="entry name" value="ATP-NAD_kinase_N"/>
</dbReference>
<dbReference type="InterPro" id="IPR002504">
    <property type="entry name" value="NADK"/>
</dbReference>
<feature type="binding site" evidence="8">
    <location>
        <position position="150"/>
    </location>
    <ligand>
        <name>NAD(+)</name>
        <dbReference type="ChEBI" id="CHEBI:57540"/>
    </ligand>
</feature>
<dbReference type="AlphaFoldDB" id="A0A179D4L4"/>
<dbReference type="SUPFAM" id="SSF111331">
    <property type="entry name" value="NAD kinase/diacylglycerol kinase-like"/>
    <property type="match status" value="1"/>
</dbReference>
<dbReference type="GO" id="GO:0051287">
    <property type="term" value="F:NAD binding"/>
    <property type="evidence" value="ECO:0007669"/>
    <property type="project" value="UniProtKB-ARBA"/>
</dbReference>
<dbReference type="HAMAP" id="MF_00361">
    <property type="entry name" value="NAD_kinase"/>
    <property type="match status" value="1"/>
</dbReference>
<dbReference type="OrthoDB" id="9774737at2"/>
<dbReference type="Proteomes" id="UP000078390">
    <property type="component" value="Unassembled WGS sequence"/>
</dbReference>
<organism evidence="9 10">
    <name type="scientific">Thermosulfurimonas dismutans</name>
    <dbReference type="NCBI Taxonomy" id="999894"/>
    <lineage>
        <taxon>Bacteria</taxon>
        <taxon>Pseudomonadati</taxon>
        <taxon>Thermodesulfobacteriota</taxon>
        <taxon>Thermodesulfobacteria</taxon>
        <taxon>Thermodesulfobacteriales</taxon>
        <taxon>Thermodesulfobacteriaceae</taxon>
        <taxon>Thermosulfurimonas</taxon>
    </lineage>
</organism>
<evidence type="ECO:0000256" key="8">
    <source>
        <dbReference type="HAMAP-Rule" id="MF_00361"/>
    </source>
</evidence>
<sequence>MKRIIIYQKEGLEIPEALKKALRKSLFEKGVEIVGPENPEGAEAIVVLGGDGTFLRATPLAYRLDLPLLGINLGRLGFLTEVSIEEAELALSALVAGKLQIEKRLLLEVEHQREVFYVLNEVAVLKGPLGRMIHLSVFAQGEYLTTYYGDGLIVATPTGSTAYNLSAGGPIIHPQTSAVVLTPVCPFMLSARPLVLPSEMEIEIELASPSPEVHILLDGNLNLILEPHERFKIKKAKRFLKLLTSPTRSYFEILRTKLGWGEIKL</sequence>
<comment type="subcellular location">
    <subcellularLocation>
        <location evidence="8">Cytoplasm</location>
    </subcellularLocation>
</comment>
<feature type="binding site" evidence="8">
    <location>
        <begin position="161"/>
        <end position="166"/>
    </location>
    <ligand>
        <name>NAD(+)</name>
        <dbReference type="ChEBI" id="CHEBI:57540"/>
    </ligand>
</feature>
<evidence type="ECO:0000313" key="9">
    <source>
        <dbReference type="EMBL" id="OAQ20412.1"/>
    </source>
</evidence>
<keyword evidence="1 8" id="KW-0808">Transferase</keyword>
<comment type="similarity">
    <text evidence="8">Belongs to the NAD kinase family.</text>
</comment>
<name>A0A179D4L4_9BACT</name>
<dbReference type="GO" id="GO:0005737">
    <property type="term" value="C:cytoplasm"/>
    <property type="evidence" value="ECO:0007669"/>
    <property type="project" value="UniProtKB-SubCell"/>
</dbReference>
<evidence type="ECO:0000256" key="4">
    <source>
        <dbReference type="ARBA" id="ARBA00022840"/>
    </source>
</evidence>
<dbReference type="EMBL" id="LWLG01000011">
    <property type="protein sequence ID" value="OAQ20412.1"/>
    <property type="molecule type" value="Genomic_DNA"/>
</dbReference>
<feature type="binding site" evidence="8">
    <location>
        <position position="220"/>
    </location>
    <ligand>
        <name>NAD(+)</name>
        <dbReference type="ChEBI" id="CHEBI:57540"/>
    </ligand>
</feature>
<comment type="function">
    <text evidence="8">Involved in the regulation of the intracellular balance of NAD and NADP, and is a key enzyme in the biosynthesis of NADP. Catalyzes specifically the phosphorylation on 2'-hydroxyl of the adenosine moiety of NAD to yield NADP.</text>
</comment>
<dbReference type="Pfam" id="PF20143">
    <property type="entry name" value="NAD_kinase_C"/>
    <property type="match status" value="1"/>
</dbReference>
<comment type="catalytic activity">
    <reaction evidence="7 8">
        <text>NAD(+) + ATP = ADP + NADP(+) + H(+)</text>
        <dbReference type="Rhea" id="RHEA:18629"/>
        <dbReference type="ChEBI" id="CHEBI:15378"/>
        <dbReference type="ChEBI" id="CHEBI:30616"/>
        <dbReference type="ChEBI" id="CHEBI:57540"/>
        <dbReference type="ChEBI" id="CHEBI:58349"/>
        <dbReference type="ChEBI" id="CHEBI:456216"/>
        <dbReference type="EC" id="2.7.1.23"/>
    </reaction>
</comment>
<dbReference type="GO" id="GO:0003951">
    <property type="term" value="F:NAD+ kinase activity"/>
    <property type="evidence" value="ECO:0007669"/>
    <property type="project" value="UniProtKB-UniRule"/>
</dbReference>
<comment type="caution">
    <text evidence="8">Lacks conserved residue(s) required for the propagation of feature annotation.</text>
</comment>
<evidence type="ECO:0000256" key="6">
    <source>
        <dbReference type="ARBA" id="ARBA00023027"/>
    </source>
</evidence>
<dbReference type="GO" id="GO:0005524">
    <property type="term" value="F:ATP binding"/>
    <property type="evidence" value="ECO:0007669"/>
    <property type="project" value="UniProtKB-KW"/>
</dbReference>
<keyword evidence="10" id="KW-1185">Reference proteome</keyword>
<feature type="binding site" evidence="8">
    <location>
        <begin position="51"/>
        <end position="52"/>
    </location>
    <ligand>
        <name>NAD(+)</name>
        <dbReference type="ChEBI" id="CHEBI:57540"/>
    </ligand>
</feature>
<comment type="cofactor">
    <cofactor evidence="8">
        <name>a divalent metal cation</name>
        <dbReference type="ChEBI" id="CHEBI:60240"/>
    </cofactor>
</comment>
<dbReference type="GO" id="GO:0006741">
    <property type="term" value="P:NADP+ biosynthetic process"/>
    <property type="evidence" value="ECO:0007669"/>
    <property type="project" value="UniProtKB-UniRule"/>
</dbReference>
<accession>A0A179D4L4</accession>
<comment type="caution">
    <text evidence="9">The sequence shown here is derived from an EMBL/GenBank/DDBJ whole genome shotgun (WGS) entry which is preliminary data.</text>
</comment>
<dbReference type="PATRIC" id="fig|999894.6.peg.1455"/>